<feature type="chain" id="PRO_5003515829" description="Secreted protein" evidence="1">
    <location>
        <begin position="30"/>
        <end position="175"/>
    </location>
</feature>
<dbReference type="HOGENOM" id="CLU_135576_0_0_11"/>
<feature type="signal peptide" evidence="1">
    <location>
        <begin position="1"/>
        <end position="29"/>
    </location>
</feature>
<proteinExistence type="predicted"/>
<dbReference type="KEGG" id="mrh:MycrhN_4040"/>
<name>G8RH68_MYCRN</name>
<dbReference type="PATRIC" id="fig|710685.3.peg.4054"/>
<sequence>MRANKIAAGVIAATTVVATVSATAPTAQASDFGNELNGTYHYHANGDIALVNDVKKQMPTIDETWTLSSSCVSPVECEGTATSSAGWSARLWYGYPNTYWVVDRTIPEWQFCPGGGVAPGEQRFQFAGVNQIAEERDDKNTNFLVGRQRTMSPSGSCGTNKPLVIETPMMIERLS</sequence>
<dbReference type="RefSeq" id="WP_014212300.1">
    <property type="nucleotide sequence ID" value="NC_016604.1"/>
</dbReference>
<keyword evidence="1" id="KW-0732">Signal</keyword>
<dbReference type="EMBL" id="CP003169">
    <property type="protein sequence ID" value="AEV74548.1"/>
    <property type="molecule type" value="Genomic_DNA"/>
</dbReference>
<accession>G8RH68</accession>
<protein>
    <recommendedName>
        <fullName evidence="4">Secreted protein</fullName>
    </recommendedName>
</protein>
<evidence type="ECO:0000256" key="1">
    <source>
        <dbReference type="SAM" id="SignalP"/>
    </source>
</evidence>
<evidence type="ECO:0000313" key="3">
    <source>
        <dbReference type="Proteomes" id="UP000005442"/>
    </source>
</evidence>
<evidence type="ECO:0000313" key="2">
    <source>
        <dbReference type="EMBL" id="AEV74548.1"/>
    </source>
</evidence>
<organism evidence="2 3">
    <name type="scientific">Mycolicibacterium rhodesiae (strain NBB3)</name>
    <name type="common">Mycobacterium rhodesiae</name>
    <dbReference type="NCBI Taxonomy" id="710685"/>
    <lineage>
        <taxon>Bacteria</taxon>
        <taxon>Bacillati</taxon>
        <taxon>Actinomycetota</taxon>
        <taxon>Actinomycetes</taxon>
        <taxon>Mycobacteriales</taxon>
        <taxon>Mycobacteriaceae</taxon>
        <taxon>Mycolicibacterium</taxon>
    </lineage>
</organism>
<dbReference type="Proteomes" id="UP000005442">
    <property type="component" value="Chromosome"/>
</dbReference>
<evidence type="ECO:0008006" key="4">
    <source>
        <dbReference type="Google" id="ProtNLM"/>
    </source>
</evidence>
<dbReference type="eggNOG" id="ENOG5031MY1">
    <property type="taxonomic scope" value="Bacteria"/>
</dbReference>
<gene>
    <name evidence="2" type="ordered locus">MycrhN_4040</name>
</gene>
<reference evidence="2 3" key="1">
    <citation type="submission" date="2011-12" db="EMBL/GenBank/DDBJ databases">
        <title>Complete sequence of Mycobacterium rhodesiae NBB3.</title>
        <authorList>
            <consortium name="US DOE Joint Genome Institute"/>
            <person name="Lucas S."/>
            <person name="Han J."/>
            <person name="Lapidus A."/>
            <person name="Cheng J.-F."/>
            <person name="Goodwin L."/>
            <person name="Pitluck S."/>
            <person name="Peters L."/>
            <person name="Mikhailova N."/>
            <person name="Gu W."/>
            <person name="Detter J.C."/>
            <person name="Han C."/>
            <person name="Tapia R."/>
            <person name="Land M."/>
            <person name="Hauser L."/>
            <person name="Kyrpides N."/>
            <person name="Ivanova N."/>
            <person name="Pagani I."/>
            <person name="Mattes T."/>
            <person name="Holmes A."/>
            <person name="Rutledge P."/>
            <person name="Paulsen I."/>
            <person name="Coleman N."/>
            <person name="Woyke T."/>
        </authorList>
    </citation>
    <scope>NUCLEOTIDE SEQUENCE [LARGE SCALE GENOMIC DNA]</scope>
    <source>
        <strain evidence="2 3">NBB3</strain>
    </source>
</reference>
<keyword evidence="3" id="KW-1185">Reference proteome</keyword>
<dbReference type="AlphaFoldDB" id="G8RH68"/>